<comment type="similarity">
    <text evidence="2">Belongs to the krueppel C2H2-type zinc-finger protein family.</text>
</comment>
<keyword evidence="7" id="KW-0805">Transcription regulation</keyword>
<evidence type="ECO:0000256" key="2">
    <source>
        <dbReference type="ARBA" id="ARBA00006991"/>
    </source>
</evidence>
<dbReference type="Pfam" id="PF13912">
    <property type="entry name" value="zf-C2H2_6"/>
    <property type="match status" value="1"/>
</dbReference>
<dbReference type="AlphaFoldDB" id="A0A2A6BSH2"/>
<evidence type="ECO:0000256" key="9">
    <source>
        <dbReference type="ARBA" id="ARBA00023163"/>
    </source>
</evidence>
<evidence type="ECO:0000256" key="7">
    <source>
        <dbReference type="ARBA" id="ARBA00023015"/>
    </source>
</evidence>
<keyword evidence="3" id="KW-0479">Metal-binding</keyword>
<reference evidence="13" key="2">
    <citation type="submission" date="2022-06" db="UniProtKB">
        <authorList>
            <consortium name="EnsemblMetazoa"/>
        </authorList>
    </citation>
    <scope>IDENTIFICATION</scope>
    <source>
        <strain evidence="13">PS312</strain>
    </source>
</reference>
<evidence type="ECO:0000256" key="11">
    <source>
        <dbReference type="ARBA" id="ARBA00037948"/>
    </source>
</evidence>
<dbReference type="PANTHER" id="PTHR24388:SF38">
    <property type="entry name" value="PROTEIN SNAIL"/>
    <property type="match status" value="1"/>
</dbReference>
<dbReference type="InterPro" id="IPR036236">
    <property type="entry name" value="Znf_C2H2_sf"/>
</dbReference>
<feature type="region of interest" description="Disordered" evidence="12">
    <location>
        <begin position="97"/>
        <end position="121"/>
    </location>
</feature>
<protein>
    <submittedName>
        <fullName evidence="13">Ces-1</fullName>
    </submittedName>
</protein>
<comment type="similarity">
    <text evidence="11">Belongs to the snail C2H2-type zinc-finger protein family.</text>
</comment>
<dbReference type="PROSITE" id="PS50157">
    <property type="entry name" value="ZINC_FINGER_C2H2_2"/>
    <property type="match status" value="4"/>
</dbReference>
<keyword evidence="9" id="KW-0804">Transcription</keyword>
<evidence type="ECO:0000256" key="5">
    <source>
        <dbReference type="ARBA" id="ARBA00022771"/>
    </source>
</evidence>
<proteinExistence type="inferred from homology"/>
<dbReference type="GO" id="GO:0006355">
    <property type="term" value="P:regulation of DNA-templated transcription"/>
    <property type="evidence" value="ECO:0000318"/>
    <property type="project" value="GO_Central"/>
</dbReference>
<keyword evidence="8" id="KW-0238">DNA-binding</keyword>
<dbReference type="SMART" id="SM00355">
    <property type="entry name" value="ZnF_C2H2"/>
    <property type="match status" value="5"/>
</dbReference>
<dbReference type="Pfam" id="PF00096">
    <property type="entry name" value="zf-C2H2"/>
    <property type="match status" value="3"/>
</dbReference>
<dbReference type="GO" id="GO:0043069">
    <property type="term" value="P:negative regulation of programmed cell death"/>
    <property type="evidence" value="ECO:0007669"/>
    <property type="project" value="EnsemblMetazoa"/>
</dbReference>
<gene>
    <name evidence="13" type="primary">WBGene00090950</name>
</gene>
<dbReference type="GO" id="GO:0000122">
    <property type="term" value="P:negative regulation of transcription by RNA polymerase II"/>
    <property type="evidence" value="ECO:0007669"/>
    <property type="project" value="EnsemblMetazoa"/>
</dbReference>
<accession>A0A8R1Y7S8</accession>
<reference evidence="14" key="1">
    <citation type="journal article" date="2008" name="Nat. Genet.">
        <title>The Pristionchus pacificus genome provides a unique perspective on nematode lifestyle and parasitism.</title>
        <authorList>
            <person name="Dieterich C."/>
            <person name="Clifton S.W."/>
            <person name="Schuster L.N."/>
            <person name="Chinwalla A."/>
            <person name="Delehaunty K."/>
            <person name="Dinkelacker I."/>
            <person name="Fulton L."/>
            <person name="Fulton R."/>
            <person name="Godfrey J."/>
            <person name="Minx P."/>
            <person name="Mitreva M."/>
            <person name="Roeseler W."/>
            <person name="Tian H."/>
            <person name="Witte H."/>
            <person name="Yang S.P."/>
            <person name="Wilson R.K."/>
            <person name="Sommer R.J."/>
        </authorList>
    </citation>
    <scope>NUCLEOTIDE SEQUENCE [LARGE SCALE GENOMIC DNA]</scope>
    <source>
        <strain evidence="14">PS312</strain>
    </source>
</reference>
<dbReference type="GO" id="GO:0000981">
    <property type="term" value="F:DNA-binding transcription factor activity, RNA polymerase II-specific"/>
    <property type="evidence" value="ECO:0000318"/>
    <property type="project" value="GO_Central"/>
</dbReference>
<dbReference type="SUPFAM" id="SSF57667">
    <property type="entry name" value="beta-beta-alpha zinc fingers"/>
    <property type="match status" value="3"/>
</dbReference>
<feature type="compositionally biased region" description="Polar residues" evidence="12">
    <location>
        <begin position="97"/>
        <end position="106"/>
    </location>
</feature>
<evidence type="ECO:0000256" key="6">
    <source>
        <dbReference type="ARBA" id="ARBA00022833"/>
    </source>
</evidence>
<dbReference type="GO" id="GO:0005634">
    <property type="term" value="C:nucleus"/>
    <property type="evidence" value="ECO:0007669"/>
    <property type="project" value="UniProtKB-SubCell"/>
</dbReference>
<dbReference type="Proteomes" id="UP000005239">
    <property type="component" value="Unassembled WGS sequence"/>
</dbReference>
<evidence type="ECO:0000256" key="4">
    <source>
        <dbReference type="ARBA" id="ARBA00022737"/>
    </source>
</evidence>
<evidence type="ECO:0000256" key="12">
    <source>
        <dbReference type="SAM" id="MobiDB-lite"/>
    </source>
</evidence>
<keyword evidence="14" id="KW-1185">Reference proteome</keyword>
<organism evidence="13 14">
    <name type="scientific">Pristionchus pacificus</name>
    <name type="common">Parasitic nematode worm</name>
    <dbReference type="NCBI Taxonomy" id="54126"/>
    <lineage>
        <taxon>Eukaryota</taxon>
        <taxon>Metazoa</taxon>
        <taxon>Ecdysozoa</taxon>
        <taxon>Nematoda</taxon>
        <taxon>Chromadorea</taxon>
        <taxon>Rhabditida</taxon>
        <taxon>Rhabditina</taxon>
        <taxon>Diplogasteromorpha</taxon>
        <taxon>Diplogasteroidea</taxon>
        <taxon>Neodiplogasteridae</taxon>
        <taxon>Pristionchus</taxon>
    </lineage>
</organism>
<keyword evidence="6" id="KW-0862">Zinc</keyword>
<keyword evidence="4" id="KW-0677">Repeat</keyword>
<comment type="subcellular location">
    <subcellularLocation>
        <location evidence="1">Nucleus</location>
    </subcellularLocation>
</comment>
<evidence type="ECO:0000313" key="14">
    <source>
        <dbReference type="Proteomes" id="UP000005239"/>
    </source>
</evidence>
<dbReference type="Pfam" id="PF13894">
    <property type="entry name" value="zf-C2H2_4"/>
    <property type="match status" value="1"/>
</dbReference>
<evidence type="ECO:0000256" key="10">
    <source>
        <dbReference type="ARBA" id="ARBA00023242"/>
    </source>
</evidence>
<dbReference type="InterPro" id="IPR050527">
    <property type="entry name" value="Snail/Krueppel_Znf"/>
</dbReference>
<name>A0A2A6BSH2_PRIPA</name>
<dbReference type="FunFam" id="3.30.160.60:FF:000508">
    <property type="entry name" value="Myeloid zinc finger 1"/>
    <property type="match status" value="1"/>
</dbReference>
<evidence type="ECO:0000256" key="3">
    <source>
        <dbReference type="ARBA" id="ARBA00022723"/>
    </source>
</evidence>
<evidence type="ECO:0000256" key="1">
    <source>
        <dbReference type="ARBA" id="ARBA00004123"/>
    </source>
</evidence>
<dbReference type="PROSITE" id="PS00028">
    <property type="entry name" value="ZINC_FINGER_C2H2_1"/>
    <property type="match status" value="4"/>
</dbReference>
<keyword evidence="10" id="KW-0539">Nucleus</keyword>
<dbReference type="FunFam" id="3.30.160.60:FF:000446">
    <property type="entry name" value="Zinc finger protein"/>
    <property type="match status" value="1"/>
</dbReference>
<dbReference type="FunFam" id="3.30.160.60:FF:000100">
    <property type="entry name" value="Zinc finger 45-like"/>
    <property type="match status" value="1"/>
</dbReference>
<dbReference type="FunFam" id="3.30.160.60:FF:000043">
    <property type="entry name" value="Scratch family zinc finger 2"/>
    <property type="match status" value="1"/>
</dbReference>
<sequence>MFSSQPTLNSLLGALAPQTLPRPEASLPPLPYPLVFPQLTEHLNLLYLLQQLAQQQQQQPLLQPVLPKEIKEEDKEQKLSPAQTVTTASPFSIDLLLSSSPSQEPATGSDGRIKGEFSPLRDDKPNVYTLDSLECNDGRSREGEKRGSARCVCDECGKSYATASNLSRHKQTHRPLDSEHAKKCPHCDRVYVSMPALSMHMLTHNAAHACDVCGKTFSRLWLLQGHLRSHTGTRPFGCAHCGKFFSDRSNLRAHILTHTGTKRFGCDGCGKRFALRSYLNRHVESGCRAAREDTVVPADPTTGSFIEY</sequence>
<evidence type="ECO:0000256" key="8">
    <source>
        <dbReference type="ARBA" id="ARBA00023125"/>
    </source>
</evidence>
<feature type="compositionally biased region" description="Basic and acidic residues" evidence="12">
    <location>
        <begin position="111"/>
        <end position="121"/>
    </location>
</feature>
<accession>A0A2A6BSH2</accession>
<dbReference type="GO" id="GO:0008270">
    <property type="term" value="F:zinc ion binding"/>
    <property type="evidence" value="ECO:0007669"/>
    <property type="project" value="UniProtKB-KW"/>
</dbReference>
<dbReference type="Gene3D" id="3.30.160.60">
    <property type="entry name" value="Classic Zinc Finger"/>
    <property type="match status" value="4"/>
</dbReference>
<dbReference type="InterPro" id="IPR013087">
    <property type="entry name" value="Znf_C2H2_type"/>
</dbReference>
<dbReference type="EnsemblMetazoa" id="PPA01396.1">
    <property type="protein sequence ID" value="PPA01396.1"/>
    <property type="gene ID" value="WBGene00090950"/>
</dbReference>
<dbReference type="OrthoDB" id="5428132at2759"/>
<dbReference type="GO" id="GO:0042802">
    <property type="term" value="F:identical protein binding"/>
    <property type="evidence" value="ECO:0007669"/>
    <property type="project" value="UniProtKB-ARBA"/>
</dbReference>
<evidence type="ECO:0000313" key="13">
    <source>
        <dbReference type="EnsemblMetazoa" id="PPA01396.1"/>
    </source>
</evidence>
<dbReference type="PANTHER" id="PTHR24388">
    <property type="entry name" value="ZINC FINGER PROTEIN"/>
    <property type="match status" value="1"/>
</dbReference>
<keyword evidence="5" id="KW-0863">Zinc-finger</keyword>
<dbReference type="GO" id="GO:0000978">
    <property type="term" value="F:RNA polymerase II cis-regulatory region sequence-specific DNA binding"/>
    <property type="evidence" value="ECO:0000318"/>
    <property type="project" value="GO_Central"/>
</dbReference>